<keyword evidence="2" id="KW-0040">ANK repeat</keyword>
<dbReference type="InterPro" id="IPR036770">
    <property type="entry name" value="Ankyrin_rpt-contain_sf"/>
</dbReference>
<evidence type="ECO:0000313" key="3">
    <source>
        <dbReference type="EMBL" id="ARF08521.1"/>
    </source>
</evidence>
<evidence type="ECO:0000256" key="2">
    <source>
        <dbReference type="ARBA" id="ARBA00023043"/>
    </source>
</evidence>
<dbReference type="SMART" id="SM00248">
    <property type="entry name" value="ANK"/>
    <property type="match status" value="10"/>
</dbReference>
<dbReference type="Gene3D" id="1.25.40.20">
    <property type="entry name" value="Ankyrin repeat-containing domain"/>
    <property type="match status" value="2"/>
</dbReference>
<dbReference type="PANTHER" id="PTHR24198">
    <property type="entry name" value="ANKYRIN REPEAT AND PROTEIN KINASE DOMAIN-CONTAINING PROTEIN"/>
    <property type="match status" value="1"/>
</dbReference>
<dbReference type="PROSITE" id="PS50297">
    <property type="entry name" value="ANK_REP_REGION"/>
    <property type="match status" value="2"/>
</dbReference>
<accession>A0A1V0SA04</accession>
<dbReference type="EMBL" id="KY684083">
    <property type="protein sequence ID" value="ARF08521.1"/>
    <property type="molecule type" value="Genomic_DNA"/>
</dbReference>
<dbReference type="SUPFAM" id="SSF48403">
    <property type="entry name" value="Ankyrin repeat"/>
    <property type="match status" value="3"/>
</dbReference>
<proteinExistence type="predicted"/>
<dbReference type="InterPro" id="IPR002110">
    <property type="entry name" value="Ankyrin_rpt"/>
</dbReference>
<gene>
    <name evidence="3" type="ORF">Catovirus_1_571</name>
</gene>
<dbReference type="PANTHER" id="PTHR24198:SF165">
    <property type="entry name" value="ANKYRIN REPEAT-CONTAINING PROTEIN-RELATED"/>
    <property type="match status" value="1"/>
</dbReference>
<name>A0A1V0SA04_9VIRU</name>
<organism evidence="3">
    <name type="scientific">Catovirus CTV1</name>
    <dbReference type="NCBI Taxonomy" id="1977631"/>
    <lineage>
        <taxon>Viruses</taxon>
        <taxon>Varidnaviria</taxon>
        <taxon>Bamfordvirae</taxon>
        <taxon>Nucleocytoviricota</taxon>
        <taxon>Megaviricetes</taxon>
        <taxon>Imitervirales</taxon>
        <taxon>Mimiviridae</taxon>
        <taxon>Klosneuvirinae</taxon>
        <taxon>Catovirus</taxon>
    </lineage>
</organism>
<reference evidence="3" key="1">
    <citation type="journal article" date="2017" name="Science">
        <title>Giant viruses with an expanded complement of translation system components.</title>
        <authorList>
            <person name="Schulz F."/>
            <person name="Yutin N."/>
            <person name="Ivanova N.N."/>
            <person name="Ortega D.R."/>
            <person name="Lee T.K."/>
            <person name="Vierheilig J."/>
            <person name="Daims H."/>
            <person name="Horn M."/>
            <person name="Wagner M."/>
            <person name="Jensen G.J."/>
            <person name="Kyrpides N.C."/>
            <person name="Koonin E.V."/>
            <person name="Woyke T."/>
        </authorList>
    </citation>
    <scope>NUCLEOTIDE SEQUENCE</scope>
    <source>
        <strain evidence="3">CTV1</strain>
    </source>
</reference>
<dbReference type="Pfam" id="PF12796">
    <property type="entry name" value="Ank_2"/>
    <property type="match status" value="2"/>
</dbReference>
<evidence type="ECO:0000256" key="1">
    <source>
        <dbReference type="ARBA" id="ARBA00022737"/>
    </source>
</evidence>
<protein>
    <submittedName>
        <fullName evidence="3">Ankyrin repeat protein</fullName>
    </submittedName>
</protein>
<dbReference type="PROSITE" id="PS50088">
    <property type="entry name" value="ANK_REPEAT"/>
    <property type="match status" value="2"/>
</dbReference>
<keyword evidence="1" id="KW-0677">Repeat</keyword>
<sequence>MLIKELYRLYSKFDRAKYAIRSNNYNYIRNLPKDCFQYVNYAIKQQNINMCKELVQNGFILNKNDNINNSLYIALHTKNSDLVKIILNDINSIEKSILIQSIKYALTLQFGEILESLIKSIDIIDKSDLNSLVLIGLKNKFYDGVKILIDNFFDNEKFNIDPEIITMSQNDDNLEINKYMIDKTKFTIKYKESKSYEPISSAIKNNNLQLIKYLFLKGYLISDNNYYDIIWLVAKCSNVQMFEIVLNGILANKNINKDKDYFSLTNEKILLYLEENDKFEELKTLISLLPAQQLITVMTKLKNIEFIKSFLECLKAKEEISSKPQECLRLAVSCRNLEVVKYLLDNNIEIINNEHSIINYAIPKLKIVKILLEYGAKIINDKIWSSLNLAIKTKQLDVVKILLKYGAKMINDKEYSSLNLAIKTKQFNVVKILLEYGAEIINDKEYSSLNLAINTKRSDVVKILLEYGAEIMKDKEYNPIIIAIKNYNIETLETLLKYGCMFYDDNNKHLLNDMKLYGIHVSNMMRHLIAHYIPINNESNNNNTLYRVLGDYGMIGKYCLSLIDRGAKLPDCDALKKRIFYNVIDDDVVTKYFIEKGHGEFIVECDWNEYCVCKSLVEYLFNTRRYDMIVNSNISHDDAHKNYIDAAKIMLKRKVTLFDNARTRNANSIVVTYG</sequence>